<dbReference type="InterPro" id="IPR036388">
    <property type="entry name" value="WH-like_DNA-bd_sf"/>
</dbReference>
<dbReference type="InterPro" id="IPR036390">
    <property type="entry name" value="WH_DNA-bd_sf"/>
</dbReference>
<name>A0AB39HQH8_9BACI</name>
<accession>A0AB39HQH8</accession>
<dbReference type="GO" id="GO:0006950">
    <property type="term" value="P:response to stress"/>
    <property type="evidence" value="ECO:0007669"/>
    <property type="project" value="TreeGrafter"/>
</dbReference>
<dbReference type="PROSITE" id="PS50995">
    <property type="entry name" value="HTH_MARR_2"/>
    <property type="match status" value="1"/>
</dbReference>
<dbReference type="EMBL" id="CP162599">
    <property type="protein sequence ID" value="XDK32525.1"/>
    <property type="molecule type" value="Genomic_DNA"/>
</dbReference>
<gene>
    <name evidence="3" type="ORF">AB4Y30_16190</name>
</gene>
<evidence type="ECO:0000259" key="2">
    <source>
        <dbReference type="PROSITE" id="PS50995"/>
    </source>
</evidence>
<dbReference type="GO" id="GO:0003700">
    <property type="term" value="F:DNA-binding transcription factor activity"/>
    <property type="evidence" value="ECO:0007669"/>
    <property type="project" value="InterPro"/>
</dbReference>
<dbReference type="Gene3D" id="1.10.10.10">
    <property type="entry name" value="Winged helix-like DNA-binding domain superfamily/Winged helix DNA-binding domain"/>
    <property type="match status" value="1"/>
</dbReference>
<protein>
    <submittedName>
        <fullName evidence="3">MarR family winged helix-turn-helix transcriptional regulator</fullName>
    </submittedName>
</protein>
<evidence type="ECO:0000313" key="3">
    <source>
        <dbReference type="EMBL" id="XDK32525.1"/>
    </source>
</evidence>
<sequence>MPKATNLKRIVDKVVRKGKYFELKIQQDEISKIRRFNRFYLRVMGLTSFYVNESAYSVTEVLILFEIHNQPRCTATELVNFFLLDKGYISRVINNFERKNILKRVSFEHDRRIKSIELTEKGEEELAKLTKSSSSNISILINGLKQEELESVVAAMEKIEEVLTRIIRNGGE</sequence>
<dbReference type="Pfam" id="PF01047">
    <property type="entry name" value="MarR"/>
    <property type="match status" value="1"/>
</dbReference>
<feature type="domain" description="HTH marR-type" evidence="2">
    <location>
        <begin position="4"/>
        <end position="161"/>
    </location>
</feature>
<dbReference type="SUPFAM" id="SSF46785">
    <property type="entry name" value="Winged helix' DNA-binding domain"/>
    <property type="match status" value="1"/>
</dbReference>
<dbReference type="SMART" id="SM00347">
    <property type="entry name" value="HTH_MARR"/>
    <property type="match status" value="1"/>
</dbReference>
<dbReference type="InterPro" id="IPR039422">
    <property type="entry name" value="MarR/SlyA-like"/>
</dbReference>
<dbReference type="PANTHER" id="PTHR33164:SF43">
    <property type="entry name" value="HTH-TYPE TRANSCRIPTIONAL REPRESSOR YETL"/>
    <property type="match status" value="1"/>
</dbReference>
<evidence type="ECO:0000256" key="1">
    <source>
        <dbReference type="ARBA" id="ARBA00023125"/>
    </source>
</evidence>
<dbReference type="PANTHER" id="PTHR33164">
    <property type="entry name" value="TRANSCRIPTIONAL REGULATOR, MARR FAMILY"/>
    <property type="match status" value="1"/>
</dbReference>
<dbReference type="InterPro" id="IPR000835">
    <property type="entry name" value="HTH_MarR-typ"/>
</dbReference>
<proteinExistence type="predicted"/>
<reference evidence="3" key="1">
    <citation type="submission" date="2024-07" db="EMBL/GenBank/DDBJ databases">
        <title>Halotolerant mesophilic bacterium Ornithinibacillus sp. 4-3, sp. nov., isolated from soil.</title>
        <authorList>
            <person name="Sidarenka A.V."/>
            <person name="Guliayeva D.E."/>
            <person name="Leanovich S.I."/>
            <person name="Hileuskaya K.S."/>
            <person name="Akhremchuk A.E."/>
            <person name="Sikolenko M.A."/>
            <person name="Valentovich L.N."/>
        </authorList>
    </citation>
    <scope>NUCLEOTIDE SEQUENCE</scope>
    <source>
        <strain evidence="3">4-3</strain>
    </source>
</reference>
<dbReference type="RefSeq" id="WP_368653213.1">
    <property type="nucleotide sequence ID" value="NZ_CP162599.1"/>
</dbReference>
<dbReference type="AlphaFoldDB" id="A0AB39HQH8"/>
<organism evidence="3">
    <name type="scientific">Ornithinibacillus sp. 4-3</name>
    <dbReference type="NCBI Taxonomy" id="3231488"/>
    <lineage>
        <taxon>Bacteria</taxon>
        <taxon>Bacillati</taxon>
        <taxon>Bacillota</taxon>
        <taxon>Bacilli</taxon>
        <taxon>Bacillales</taxon>
        <taxon>Bacillaceae</taxon>
        <taxon>Ornithinibacillus</taxon>
    </lineage>
</organism>
<dbReference type="GO" id="GO:0003677">
    <property type="term" value="F:DNA binding"/>
    <property type="evidence" value="ECO:0007669"/>
    <property type="project" value="UniProtKB-KW"/>
</dbReference>
<keyword evidence="1" id="KW-0238">DNA-binding</keyword>